<dbReference type="EMBL" id="CP031417">
    <property type="protein sequence ID" value="AXK79982.1"/>
    <property type="molecule type" value="Genomic_DNA"/>
</dbReference>
<dbReference type="KEGG" id="ptaw:DW352_05280"/>
<proteinExistence type="predicted"/>
<accession>A0A345ZST5</accession>
<gene>
    <name evidence="1" type="ORF">DW352_05280</name>
</gene>
<keyword evidence="2" id="KW-1185">Reference proteome</keyword>
<dbReference type="Proteomes" id="UP000254889">
    <property type="component" value="Chromosome"/>
</dbReference>
<evidence type="ECO:0000313" key="2">
    <source>
        <dbReference type="Proteomes" id="UP000254889"/>
    </source>
</evidence>
<dbReference type="AlphaFoldDB" id="A0A345ZST5"/>
<protein>
    <submittedName>
        <fullName evidence="1">Uncharacterized protein</fullName>
    </submittedName>
</protein>
<dbReference type="OrthoDB" id="8100969at2"/>
<dbReference type="RefSeq" id="WP_115689192.1">
    <property type="nucleotide sequence ID" value="NZ_CP031417.1"/>
</dbReference>
<sequence length="87" mass="9578">MIDRQGGRIVIECDSCDETFDGNSIEGDGDDWQEVWPAAKAEGWTSKKIGNEWVHGCPHCGVYISAKAGSSHTLLSSLRTVRPSRDR</sequence>
<name>A0A345ZST5_9HYPH</name>
<organism evidence="1 2">
    <name type="scientific">Pseudolabrys taiwanensis</name>
    <dbReference type="NCBI Taxonomy" id="331696"/>
    <lineage>
        <taxon>Bacteria</taxon>
        <taxon>Pseudomonadati</taxon>
        <taxon>Pseudomonadota</taxon>
        <taxon>Alphaproteobacteria</taxon>
        <taxon>Hyphomicrobiales</taxon>
        <taxon>Xanthobacteraceae</taxon>
        <taxon>Pseudolabrys</taxon>
    </lineage>
</organism>
<reference evidence="1 2" key="1">
    <citation type="submission" date="2018-07" db="EMBL/GenBank/DDBJ databases">
        <authorList>
            <person name="Quirk P.G."/>
            <person name="Krulwich T.A."/>
        </authorList>
    </citation>
    <scope>NUCLEOTIDE SEQUENCE [LARGE SCALE GENOMIC DNA]</scope>
    <source>
        <strain evidence="1 2">CC-BB4</strain>
    </source>
</reference>
<evidence type="ECO:0000313" key="1">
    <source>
        <dbReference type="EMBL" id="AXK79982.1"/>
    </source>
</evidence>